<dbReference type="SUPFAM" id="SSF52413">
    <property type="entry name" value="UDP-glucose/GDP-mannose dehydrogenase C-terminal domain"/>
    <property type="match status" value="1"/>
</dbReference>
<dbReference type="GO" id="GO:0016628">
    <property type="term" value="F:oxidoreductase activity, acting on the CH-CH group of donors, NAD or NADP as acceptor"/>
    <property type="evidence" value="ECO:0007669"/>
    <property type="project" value="InterPro"/>
</dbReference>
<dbReference type="SMART" id="SM00984">
    <property type="entry name" value="UDPG_MGDP_dh_C"/>
    <property type="match status" value="1"/>
</dbReference>
<dbReference type="GO" id="GO:0000271">
    <property type="term" value="P:polysaccharide biosynthetic process"/>
    <property type="evidence" value="ECO:0007669"/>
    <property type="project" value="InterPro"/>
</dbReference>
<dbReference type="SUPFAM" id="SSF48179">
    <property type="entry name" value="6-phosphogluconate dehydrogenase C-terminal domain-like"/>
    <property type="match status" value="1"/>
</dbReference>
<dbReference type="Gene3D" id="3.40.50.720">
    <property type="entry name" value="NAD(P)-binding Rossmann-like Domain"/>
    <property type="match status" value="2"/>
</dbReference>
<dbReference type="InterPro" id="IPR008927">
    <property type="entry name" value="6-PGluconate_DH-like_C_sf"/>
</dbReference>
<proteinExistence type="inferred from homology"/>
<protein>
    <submittedName>
        <fullName evidence="6">Nucleotide sugar dehydrogenase</fullName>
    </submittedName>
</protein>
<comment type="similarity">
    <text evidence="1 4">Belongs to the UDP-glucose/GDP-mannose dehydrogenase family.</text>
</comment>
<evidence type="ECO:0000256" key="1">
    <source>
        <dbReference type="ARBA" id="ARBA00006601"/>
    </source>
</evidence>
<dbReference type="Pfam" id="PF03721">
    <property type="entry name" value="UDPG_MGDP_dh_N"/>
    <property type="match status" value="1"/>
</dbReference>
<dbReference type="GO" id="GO:0016616">
    <property type="term" value="F:oxidoreductase activity, acting on the CH-OH group of donors, NAD or NADP as acceptor"/>
    <property type="evidence" value="ECO:0007669"/>
    <property type="project" value="InterPro"/>
</dbReference>
<dbReference type="PANTHER" id="PTHR43491">
    <property type="entry name" value="UDP-N-ACETYL-D-MANNOSAMINE DEHYDROGENASE"/>
    <property type="match status" value="1"/>
</dbReference>
<sequence length="445" mass="49064">MISPAILLHLQPGHKTDRLLKTKRYKIGIIGLGYVGFPLACLFATRHEVVGYDINALRVSRLNSGADDTLEVGSDTIAAALRGGMRCTTDLDGLRDCNVYIVTVPTPIDGNRQPDLTPLVEASRSIGRVIGHGDIVIYESTVYPGVTEEICVPLIERESGLRLNHDFYAGYSPERINPGDKVHTVENIKKITSGSTPEAADEIDALYNSVLKNGTHKAPSIKVAEAAKIIENTQRDVNIALMNELAKIFNAMGIDTGDVIEAAKTKWNFIDIRPGLVGGHCISVDPYYLIQRAKLSGVLPRVMTEARRINDSMGDYVANQAIKLMNLNDVRVKDSRILLLGFAFKENCPDTRNTKVIDIYHTLAQYTPHITIHDPWVDAASVSRDFGIDLQSAAPQPGRDLFDCIILCTAHDTFRSMDLRSLLRDRGVIYDVKGVLPAGSYDRRL</sequence>
<dbReference type="InterPro" id="IPR001732">
    <property type="entry name" value="UDP-Glc/GDP-Man_DH_N"/>
</dbReference>
<evidence type="ECO:0000313" key="6">
    <source>
        <dbReference type="EMBL" id="HJD52573.1"/>
    </source>
</evidence>
<dbReference type="PIRSF" id="PIRSF500136">
    <property type="entry name" value="UDP_ManNAc_DH"/>
    <property type="match status" value="1"/>
</dbReference>
<dbReference type="Pfam" id="PF03720">
    <property type="entry name" value="UDPG_MGDP_dh_C"/>
    <property type="match status" value="1"/>
</dbReference>
<organism evidence="6 7">
    <name type="scientific">Candidatus Avibacteroides avistercoris</name>
    <dbReference type="NCBI Taxonomy" id="2840690"/>
    <lineage>
        <taxon>Bacteria</taxon>
        <taxon>Pseudomonadati</taxon>
        <taxon>Bacteroidota</taxon>
        <taxon>Bacteroidia</taxon>
        <taxon>Bacteroidales</taxon>
        <taxon>Bacteroidaceae</taxon>
        <taxon>Bacteroidaceae incertae sedis</taxon>
        <taxon>Candidatus Avibacteroides</taxon>
    </lineage>
</organism>
<dbReference type="SUPFAM" id="SSF51735">
    <property type="entry name" value="NAD(P)-binding Rossmann-fold domains"/>
    <property type="match status" value="1"/>
</dbReference>
<dbReference type="PIRSF" id="PIRSF000124">
    <property type="entry name" value="UDPglc_GDPman_dh"/>
    <property type="match status" value="1"/>
</dbReference>
<reference evidence="6" key="1">
    <citation type="journal article" date="2021" name="PeerJ">
        <title>Extensive microbial diversity within the chicken gut microbiome revealed by metagenomics and culture.</title>
        <authorList>
            <person name="Gilroy R."/>
            <person name="Ravi A."/>
            <person name="Getino M."/>
            <person name="Pursley I."/>
            <person name="Horton D.L."/>
            <person name="Alikhan N.F."/>
            <person name="Baker D."/>
            <person name="Gharbi K."/>
            <person name="Hall N."/>
            <person name="Watson M."/>
            <person name="Adriaenssens E.M."/>
            <person name="Foster-Nyarko E."/>
            <person name="Jarju S."/>
            <person name="Secka A."/>
            <person name="Antonio M."/>
            <person name="Oren A."/>
            <person name="Chaudhuri R.R."/>
            <person name="La Ragione R."/>
            <person name="Hildebrand F."/>
            <person name="Pallen M.J."/>
        </authorList>
    </citation>
    <scope>NUCLEOTIDE SEQUENCE</scope>
    <source>
        <strain evidence="6">MalCec1-1739</strain>
    </source>
</reference>
<name>A0A9D2UHJ8_9BACT</name>
<dbReference type="PANTHER" id="PTHR43491:SF2">
    <property type="entry name" value="UDP-N-ACETYL-D-MANNOSAMINE DEHYDROGENASE"/>
    <property type="match status" value="1"/>
</dbReference>
<reference evidence="6" key="2">
    <citation type="submission" date="2021-04" db="EMBL/GenBank/DDBJ databases">
        <authorList>
            <person name="Gilroy R."/>
        </authorList>
    </citation>
    <scope>NUCLEOTIDE SEQUENCE</scope>
    <source>
        <strain evidence="6">MalCec1-1739</strain>
    </source>
</reference>
<dbReference type="InterPro" id="IPR036291">
    <property type="entry name" value="NAD(P)-bd_dom_sf"/>
</dbReference>
<evidence type="ECO:0000256" key="4">
    <source>
        <dbReference type="PIRNR" id="PIRNR000124"/>
    </source>
</evidence>
<dbReference type="AlphaFoldDB" id="A0A9D2UHJ8"/>
<dbReference type="InterPro" id="IPR014026">
    <property type="entry name" value="UDP-Glc/GDP-Man_DH_dimer"/>
</dbReference>
<dbReference type="EMBL" id="DWUP01000049">
    <property type="protein sequence ID" value="HJD52573.1"/>
    <property type="molecule type" value="Genomic_DNA"/>
</dbReference>
<comment type="caution">
    <text evidence="6">The sequence shown here is derived from an EMBL/GenBank/DDBJ whole genome shotgun (WGS) entry which is preliminary data.</text>
</comment>
<dbReference type="InterPro" id="IPR036220">
    <property type="entry name" value="UDP-Glc/GDP-Man_DH_C_sf"/>
</dbReference>
<dbReference type="InterPro" id="IPR014027">
    <property type="entry name" value="UDP-Glc/GDP-Man_DH_C"/>
</dbReference>
<gene>
    <name evidence="6" type="ORF">IAA93_02435</name>
</gene>
<evidence type="ECO:0000256" key="3">
    <source>
        <dbReference type="ARBA" id="ARBA00023027"/>
    </source>
</evidence>
<accession>A0A9D2UHJ8</accession>
<keyword evidence="2" id="KW-0560">Oxidoreductase</keyword>
<feature type="domain" description="UDP-glucose/GDP-mannose dehydrogenase C-terminal" evidence="5">
    <location>
        <begin position="338"/>
        <end position="438"/>
    </location>
</feature>
<evidence type="ECO:0000259" key="5">
    <source>
        <dbReference type="SMART" id="SM00984"/>
    </source>
</evidence>
<evidence type="ECO:0000313" key="7">
    <source>
        <dbReference type="Proteomes" id="UP000787625"/>
    </source>
</evidence>
<dbReference type="Pfam" id="PF00984">
    <property type="entry name" value="UDPG_MGDP_dh"/>
    <property type="match status" value="1"/>
</dbReference>
<dbReference type="NCBIfam" id="TIGR03026">
    <property type="entry name" value="NDP-sugDHase"/>
    <property type="match status" value="1"/>
</dbReference>
<dbReference type="GO" id="GO:0051287">
    <property type="term" value="F:NAD binding"/>
    <property type="evidence" value="ECO:0007669"/>
    <property type="project" value="InterPro"/>
</dbReference>
<evidence type="ECO:0000256" key="2">
    <source>
        <dbReference type="ARBA" id="ARBA00023002"/>
    </source>
</evidence>
<dbReference type="Proteomes" id="UP000787625">
    <property type="component" value="Unassembled WGS sequence"/>
</dbReference>
<dbReference type="InterPro" id="IPR028359">
    <property type="entry name" value="UDP_ManNAc/GlcNAc_DH"/>
</dbReference>
<keyword evidence="3" id="KW-0520">NAD</keyword>
<dbReference type="InterPro" id="IPR017476">
    <property type="entry name" value="UDP-Glc/GDP-Man"/>
</dbReference>